<evidence type="ECO:0000313" key="3">
    <source>
        <dbReference type="Proteomes" id="UP001057375"/>
    </source>
</evidence>
<dbReference type="SUPFAM" id="SSF50978">
    <property type="entry name" value="WD40 repeat-like"/>
    <property type="match status" value="1"/>
</dbReference>
<gene>
    <name evidence="2" type="ORF">ADUPG1_009089</name>
</gene>
<keyword evidence="1" id="KW-0853">WD repeat</keyword>
<protein>
    <submittedName>
        <fullName evidence="2">WD40-repeat-containing domain</fullName>
    </submittedName>
</protein>
<dbReference type="InterPro" id="IPR001680">
    <property type="entry name" value="WD40_rpt"/>
</dbReference>
<dbReference type="PANTHER" id="PTHR19879:SF1">
    <property type="entry name" value="CANNONBALL-RELATED"/>
    <property type="match status" value="1"/>
</dbReference>
<dbReference type="PROSITE" id="PS50294">
    <property type="entry name" value="WD_REPEATS_REGION"/>
    <property type="match status" value="1"/>
</dbReference>
<dbReference type="Proteomes" id="UP001057375">
    <property type="component" value="Unassembled WGS sequence"/>
</dbReference>
<sequence>YQCVSVGADKRVVWWDIGQGDEVRVLDGTEGAEGTCGAISHSGEWFAVGDRAGTVVTYGYDSGEVEKMGVLHTDGVSTLAISDLGDVFATGGKEGGIVLWEA</sequence>
<dbReference type="InterPro" id="IPR015943">
    <property type="entry name" value="WD40/YVTN_repeat-like_dom_sf"/>
</dbReference>
<keyword evidence="3" id="KW-1185">Reference proteome</keyword>
<dbReference type="PROSITE" id="PS50082">
    <property type="entry name" value="WD_REPEATS_2"/>
    <property type="match status" value="1"/>
</dbReference>
<evidence type="ECO:0000256" key="1">
    <source>
        <dbReference type="PROSITE-ProRule" id="PRU00221"/>
    </source>
</evidence>
<proteinExistence type="predicted"/>
<organism evidence="2 3">
    <name type="scientific">Aduncisulcus paluster</name>
    <dbReference type="NCBI Taxonomy" id="2918883"/>
    <lineage>
        <taxon>Eukaryota</taxon>
        <taxon>Metamonada</taxon>
        <taxon>Carpediemonas-like organisms</taxon>
        <taxon>Aduncisulcus</taxon>
    </lineage>
</organism>
<evidence type="ECO:0000313" key="2">
    <source>
        <dbReference type="EMBL" id="GKT36057.1"/>
    </source>
</evidence>
<dbReference type="EMBL" id="BQXS01011132">
    <property type="protein sequence ID" value="GKT36057.1"/>
    <property type="molecule type" value="Genomic_DNA"/>
</dbReference>
<feature type="repeat" description="WD" evidence="1">
    <location>
        <begin position="72"/>
        <end position="102"/>
    </location>
</feature>
<dbReference type="Gene3D" id="2.130.10.10">
    <property type="entry name" value="YVTN repeat-like/Quinoprotein amine dehydrogenase"/>
    <property type="match status" value="1"/>
</dbReference>
<dbReference type="InterPro" id="IPR036322">
    <property type="entry name" value="WD40_repeat_dom_sf"/>
</dbReference>
<reference evidence="2" key="1">
    <citation type="submission" date="2022-03" db="EMBL/GenBank/DDBJ databases">
        <title>Draft genome sequence of Aduncisulcus paluster, a free-living microaerophilic Fornicata.</title>
        <authorList>
            <person name="Yuyama I."/>
            <person name="Kume K."/>
            <person name="Tamura T."/>
            <person name="Inagaki Y."/>
            <person name="Hashimoto T."/>
        </authorList>
    </citation>
    <scope>NUCLEOTIDE SEQUENCE</scope>
    <source>
        <strain evidence="2">NY0171</strain>
    </source>
</reference>
<dbReference type="SMART" id="SM00320">
    <property type="entry name" value="WD40"/>
    <property type="match status" value="2"/>
</dbReference>
<dbReference type="Pfam" id="PF00400">
    <property type="entry name" value="WD40"/>
    <property type="match status" value="1"/>
</dbReference>
<accession>A0ABQ5KUF9</accession>
<name>A0ABQ5KUF9_9EUKA</name>
<dbReference type="PANTHER" id="PTHR19879">
    <property type="entry name" value="TRANSCRIPTION INITIATION FACTOR TFIID"/>
    <property type="match status" value="1"/>
</dbReference>
<feature type="non-terminal residue" evidence="2">
    <location>
        <position position="1"/>
    </location>
</feature>
<comment type="caution">
    <text evidence="2">The sequence shown here is derived from an EMBL/GenBank/DDBJ whole genome shotgun (WGS) entry which is preliminary data.</text>
</comment>